<protein>
    <submittedName>
        <fullName evidence="1">Uncharacterized protein</fullName>
    </submittedName>
</protein>
<evidence type="ECO:0000313" key="1">
    <source>
        <dbReference type="EMBL" id="PHV70163.1"/>
    </source>
</evidence>
<keyword evidence="2" id="KW-1185">Reference proteome</keyword>
<name>A0AC61DBR1_9FIRM</name>
<sequence>MLENIRIVFKENYNNRHRLFRLANYELRSQNSGTMFGFLWNFLNPALQIFVFWFVFAIGLRTSPPQGGYPYIIWMIVGIIPWFYISTALTTTGNSIYAFSGVLKRMPIPLSIVPVKSVLSALIGHLWAMLVVIGIIFCSGYTISGYWWQTFYYMLCSFAILVAYSLMASAIVVIFRDFQKIMNSIIRLLFYITPVVWVQEKLPDNLIFILKLNPFAYIIDGYRDSLLYGRGLMWHWKQGVFFWVITIVIFIIGCNIHMKFRKQFIDLI</sequence>
<gene>
    <name evidence="1" type="ORF">CS063_11845</name>
</gene>
<dbReference type="Proteomes" id="UP000224460">
    <property type="component" value="Unassembled WGS sequence"/>
</dbReference>
<organism evidence="1 2">
    <name type="scientific">Sporanaerobium hydrogeniformans</name>
    <dbReference type="NCBI Taxonomy" id="3072179"/>
    <lineage>
        <taxon>Bacteria</taxon>
        <taxon>Bacillati</taxon>
        <taxon>Bacillota</taxon>
        <taxon>Clostridia</taxon>
        <taxon>Lachnospirales</taxon>
        <taxon>Lachnospiraceae</taxon>
        <taxon>Sporanaerobium</taxon>
    </lineage>
</organism>
<reference evidence="1" key="1">
    <citation type="submission" date="2017-10" db="EMBL/GenBank/DDBJ databases">
        <title>Genome sequence of cellulolytic Lachnospiraceae bacterium XHS1971 isolated from hotspring sediment.</title>
        <authorList>
            <person name="Vasudevan G."/>
            <person name="Joshi A.J."/>
            <person name="Hivarkar S."/>
            <person name="Lanjekar V.B."/>
            <person name="Dhakephalkar P.K."/>
            <person name="Dagar S."/>
        </authorList>
    </citation>
    <scope>NUCLEOTIDE SEQUENCE</scope>
    <source>
        <strain evidence="1">XHS1971</strain>
    </source>
</reference>
<comment type="caution">
    <text evidence="1">The sequence shown here is derived from an EMBL/GenBank/DDBJ whole genome shotgun (WGS) entry which is preliminary data.</text>
</comment>
<accession>A0AC61DBR1</accession>
<dbReference type="EMBL" id="PEDL01000013">
    <property type="protein sequence ID" value="PHV70163.1"/>
    <property type="molecule type" value="Genomic_DNA"/>
</dbReference>
<evidence type="ECO:0000313" key="2">
    <source>
        <dbReference type="Proteomes" id="UP000224460"/>
    </source>
</evidence>
<proteinExistence type="predicted"/>